<dbReference type="GO" id="GO:0016020">
    <property type="term" value="C:membrane"/>
    <property type="evidence" value="ECO:0007669"/>
    <property type="project" value="InterPro"/>
</dbReference>
<dbReference type="PANTHER" id="PTHR43531:SF11">
    <property type="entry name" value="METHYL-ACCEPTING CHEMOTAXIS PROTEIN 3"/>
    <property type="match status" value="1"/>
</dbReference>
<dbReference type="PANTHER" id="PTHR43531">
    <property type="entry name" value="PROTEIN ICFG"/>
    <property type="match status" value="1"/>
</dbReference>
<evidence type="ECO:0000313" key="7">
    <source>
        <dbReference type="Proteomes" id="UP000006764"/>
    </source>
</evidence>
<dbReference type="SUPFAM" id="SSF58104">
    <property type="entry name" value="Methyl-accepting chemotaxis protein (MCP) signaling domain"/>
    <property type="match status" value="1"/>
</dbReference>
<dbReference type="PROSITE" id="PS50111">
    <property type="entry name" value="CHEMOTAXIS_TRANSDUC_2"/>
    <property type="match status" value="1"/>
</dbReference>
<dbReference type="STRING" id="391936.S7S_12695"/>
<evidence type="ECO:0000313" key="6">
    <source>
        <dbReference type="EMBL" id="AJD48951.1"/>
    </source>
</evidence>
<keyword evidence="2 4" id="KW-0807">Transducer</keyword>
<dbReference type="GO" id="GO:0007165">
    <property type="term" value="P:signal transduction"/>
    <property type="evidence" value="ECO:0007669"/>
    <property type="project" value="UniProtKB-KW"/>
</dbReference>
<dbReference type="InterPro" id="IPR004090">
    <property type="entry name" value="Chemotax_Me-accpt_rcpt"/>
</dbReference>
<accession>A0A0B4XPC7</accession>
<evidence type="ECO:0000256" key="2">
    <source>
        <dbReference type="ARBA" id="ARBA00023224"/>
    </source>
</evidence>
<sequence>MQDNTILNLAYDISRMTSEKVGAIETIMQTTRILALNARIEAARAGAAGAAFSVVAEEIANVSAQINGIASEFRTGVASHTRQIEEAGEKMLIDFRGQRLTDLALNAIEIIDRNLYERSCDVRWWATDSAVVAAAEAPADRALQQHAAARLATILRSYTVYLDLWIVDVQGRVISTGRPDRYPDAIGMDVSGTDWFNAALSTRTGDDFAVADVSINAALHDAPVATYATAIRAAGRTDGKPTGVLGIFFDWAPQAQAVMSSVLLAADNQSQAYILDAEARVIAGSNLEHALYTPYPLRTEEKSSGFYINDQSLVAFALTPGYETYTGMGWYGVIETPVSGQAG</sequence>
<dbReference type="OrthoDB" id="9814866at2"/>
<evidence type="ECO:0000256" key="3">
    <source>
        <dbReference type="ARBA" id="ARBA00029447"/>
    </source>
</evidence>
<evidence type="ECO:0000259" key="5">
    <source>
        <dbReference type="PROSITE" id="PS50111"/>
    </source>
</evidence>
<dbReference type="EMBL" id="CP004387">
    <property type="protein sequence ID" value="AJD48951.1"/>
    <property type="molecule type" value="Genomic_DNA"/>
</dbReference>
<protein>
    <submittedName>
        <fullName evidence="6">Methyl-accepting chemotaxis sensory transducer</fullName>
    </submittedName>
</protein>
<keyword evidence="1" id="KW-0145">Chemotaxis</keyword>
<dbReference type="AlphaFoldDB" id="A0A0B4XPC7"/>
<dbReference type="PRINTS" id="PR00260">
    <property type="entry name" value="CHEMTRNSDUCR"/>
</dbReference>
<dbReference type="RefSeq" id="WP_008738669.1">
    <property type="nucleotide sequence ID" value="NZ_CP004387.1"/>
</dbReference>
<organism evidence="6 7">
    <name type="scientific">Isoalcanivorax pacificus W11-5</name>
    <dbReference type="NCBI Taxonomy" id="391936"/>
    <lineage>
        <taxon>Bacteria</taxon>
        <taxon>Pseudomonadati</taxon>
        <taxon>Pseudomonadota</taxon>
        <taxon>Gammaproteobacteria</taxon>
        <taxon>Oceanospirillales</taxon>
        <taxon>Alcanivoracaceae</taxon>
        <taxon>Isoalcanivorax</taxon>
    </lineage>
</organism>
<proteinExistence type="inferred from homology"/>
<name>A0A0B4XPC7_9GAMM</name>
<dbReference type="Gene3D" id="3.30.450.20">
    <property type="entry name" value="PAS domain"/>
    <property type="match status" value="1"/>
</dbReference>
<dbReference type="Gene3D" id="1.10.287.950">
    <property type="entry name" value="Methyl-accepting chemotaxis protein"/>
    <property type="match status" value="1"/>
</dbReference>
<dbReference type="GO" id="GO:0006935">
    <property type="term" value="P:chemotaxis"/>
    <property type="evidence" value="ECO:0007669"/>
    <property type="project" value="UniProtKB-KW"/>
</dbReference>
<dbReference type="KEGG" id="apac:S7S_12695"/>
<gene>
    <name evidence="6" type="ORF">S7S_12695</name>
</gene>
<comment type="similarity">
    <text evidence="3">Belongs to the methyl-accepting chemotaxis (MCP) protein family.</text>
</comment>
<dbReference type="Proteomes" id="UP000006764">
    <property type="component" value="Chromosome"/>
</dbReference>
<dbReference type="Pfam" id="PF00015">
    <property type="entry name" value="MCPsignal"/>
    <property type="match status" value="1"/>
</dbReference>
<feature type="domain" description="Methyl-accepting transducer" evidence="5">
    <location>
        <begin position="1"/>
        <end position="87"/>
    </location>
</feature>
<dbReference type="InterPro" id="IPR004089">
    <property type="entry name" value="MCPsignal_dom"/>
</dbReference>
<dbReference type="GO" id="GO:0004888">
    <property type="term" value="F:transmembrane signaling receptor activity"/>
    <property type="evidence" value="ECO:0007669"/>
    <property type="project" value="InterPro"/>
</dbReference>
<keyword evidence="7" id="KW-1185">Reference proteome</keyword>
<dbReference type="InterPro" id="IPR051310">
    <property type="entry name" value="MCP_chemotaxis"/>
</dbReference>
<reference evidence="6 7" key="1">
    <citation type="journal article" date="2012" name="J. Bacteriol.">
        <title>Genome sequence of an alkane-degrading bacterium, Alcanivorax pacificus type strain W11-5, isolated from deep sea sediment.</title>
        <authorList>
            <person name="Lai Q."/>
            <person name="Shao Z."/>
        </authorList>
    </citation>
    <scope>NUCLEOTIDE SEQUENCE [LARGE SCALE GENOMIC DNA]</scope>
    <source>
        <strain evidence="6 7">W11-5</strain>
    </source>
</reference>
<evidence type="ECO:0000256" key="1">
    <source>
        <dbReference type="ARBA" id="ARBA00022500"/>
    </source>
</evidence>
<evidence type="ECO:0000256" key="4">
    <source>
        <dbReference type="PROSITE-ProRule" id="PRU00284"/>
    </source>
</evidence>
<dbReference type="HOGENOM" id="CLU_047366_0_0_6"/>